<organism evidence="1 2">
    <name type="scientific">Roseofilum casamattae BLCC-M143</name>
    <dbReference type="NCBI Taxonomy" id="3022442"/>
    <lineage>
        <taxon>Bacteria</taxon>
        <taxon>Bacillati</taxon>
        <taxon>Cyanobacteriota</taxon>
        <taxon>Cyanophyceae</taxon>
        <taxon>Desertifilales</taxon>
        <taxon>Desertifilaceae</taxon>
        <taxon>Roseofilum</taxon>
        <taxon>Roseofilum casamattae</taxon>
    </lineage>
</organism>
<dbReference type="EMBL" id="JAQOSQ010000071">
    <property type="protein sequence ID" value="MDJ1185928.1"/>
    <property type="molecule type" value="Genomic_DNA"/>
</dbReference>
<reference evidence="1 2" key="1">
    <citation type="submission" date="2023-01" db="EMBL/GenBank/DDBJ databases">
        <title>Novel diversity within Roseofilum (Cyanobacteria; Desertifilaceae) from marine benthic mats with descriptions of four novel species.</title>
        <authorList>
            <person name="Wang Y."/>
            <person name="Berthold D.E."/>
            <person name="Hu J."/>
            <person name="Lefler F.W."/>
            <person name="Laughinghouse H.D. IV."/>
        </authorList>
    </citation>
    <scope>NUCLEOTIDE SEQUENCE [LARGE SCALE GENOMIC DNA]</scope>
    <source>
        <strain evidence="1 2">BLCC-M143</strain>
    </source>
</reference>
<proteinExistence type="predicted"/>
<sequence>MFKSRYAWRQEDEYRAIAADDPSQLVFLQGWLNRSEDLKARINP</sequence>
<evidence type="ECO:0000313" key="1">
    <source>
        <dbReference type="EMBL" id="MDJ1185928.1"/>
    </source>
</evidence>
<dbReference type="RefSeq" id="WP_283760561.1">
    <property type="nucleotide sequence ID" value="NZ_JAQOSQ010000071.1"/>
</dbReference>
<comment type="caution">
    <text evidence="1">The sequence shown here is derived from an EMBL/GenBank/DDBJ whole genome shotgun (WGS) entry which is preliminary data.</text>
</comment>
<name>A0ABT7C389_9CYAN</name>
<dbReference type="Proteomes" id="UP001232992">
    <property type="component" value="Unassembled WGS sequence"/>
</dbReference>
<gene>
    <name evidence="1" type="ORF">PMH09_22380</name>
</gene>
<accession>A0ABT7C389</accession>
<keyword evidence="2" id="KW-1185">Reference proteome</keyword>
<evidence type="ECO:0000313" key="2">
    <source>
        <dbReference type="Proteomes" id="UP001232992"/>
    </source>
</evidence>
<protein>
    <submittedName>
        <fullName evidence="1">Uncharacterized protein</fullName>
    </submittedName>
</protein>